<dbReference type="Proteomes" id="UP000016203">
    <property type="component" value="Unassembled WGS sequence"/>
</dbReference>
<evidence type="ECO:0000313" key="1">
    <source>
        <dbReference type="EMBL" id="EOR06398.1"/>
    </source>
</evidence>
<organism evidence="1 2">
    <name type="scientific">Acinetobacter genomosp. 15BJ</name>
    <dbReference type="NCBI Taxonomy" id="106651"/>
    <lineage>
        <taxon>Bacteria</taxon>
        <taxon>Pseudomonadati</taxon>
        <taxon>Pseudomonadota</taxon>
        <taxon>Gammaproteobacteria</taxon>
        <taxon>Moraxellales</taxon>
        <taxon>Moraxellaceae</taxon>
        <taxon>Acinetobacter</taxon>
    </lineage>
</organism>
<reference evidence="1 2" key="1">
    <citation type="submission" date="2013-03" db="EMBL/GenBank/DDBJ databases">
        <title>The Genome Sequence of Acinetobacter sp. CIP 110321.</title>
        <authorList>
            <consortium name="The Broad Institute Genome Sequencing Platform"/>
            <consortium name="The Broad Institute Genome Sequencing Center for Infectious Disease"/>
            <person name="Cerqueira G."/>
            <person name="Feldgarden M."/>
            <person name="Courvalin P."/>
            <person name="Perichon B."/>
            <person name="Grillot-Courvalin C."/>
            <person name="Clermont D."/>
            <person name="Rocha E."/>
            <person name="Yoon E.-J."/>
            <person name="Nemec A."/>
            <person name="Walker B."/>
            <person name="Young S.K."/>
            <person name="Zeng Q."/>
            <person name="Gargeya S."/>
            <person name="Fitzgerald M."/>
            <person name="Haas B."/>
            <person name="Abouelleil A."/>
            <person name="Alvarado L."/>
            <person name="Arachchi H.M."/>
            <person name="Berlin A.M."/>
            <person name="Chapman S.B."/>
            <person name="Dewar J."/>
            <person name="Goldberg J."/>
            <person name="Griggs A."/>
            <person name="Gujja S."/>
            <person name="Hansen M."/>
            <person name="Howarth C."/>
            <person name="Imamovic A."/>
            <person name="Larimer J."/>
            <person name="McCowan C."/>
            <person name="Murphy C."/>
            <person name="Neiman D."/>
            <person name="Pearson M."/>
            <person name="Priest M."/>
            <person name="Roberts A."/>
            <person name="Saif S."/>
            <person name="Shea T."/>
            <person name="Sisk P."/>
            <person name="Sykes S."/>
            <person name="Wortman J."/>
            <person name="Nusbaum C."/>
            <person name="Birren B."/>
        </authorList>
    </citation>
    <scope>NUCLEOTIDE SEQUENCE [LARGE SCALE GENOMIC DNA]</scope>
    <source>
        <strain evidence="1 2">CIP 110321</strain>
    </source>
</reference>
<dbReference type="HOGENOM" id="CLU_161361_0_0_6"/>
<dbReference type="AlphaFoldDB" id="R9AW30"/>
<dbReference type="EMBL" id="AQFL01000014">
    <property type="protein sequence ID" value="EOR06398.1"/>
    <property type="molecule type" value="Genomic_DNA"/>
</dbReference>
<evidence type="ECO:0000313" key="2">
    <source>
        <dbReference type="Proteomes" id="UP000016203"/>
    </source>
</evidence>
<proteinExistence type="predicted"/>
<dbReference type="PATRIC" id="fig|1217699.3.peg.2800"/>
<gene>
    <name evidence="1" type="ORF">F896_02858</name>
</gene>
<name>R9AW30_9GAMM</name>
<comment type="caution">
    <text evidence="1">The sequence shown here is derived from an EMBL/GenBank/DDBJ whole genome shotgun (WGS) entry which is preliminary data.</text>
</comment>
<sequence>MYLHYSRYDKTKKVFLDSEQLVLGSAFTYKKNVYIAAEWLFGKNNPYIGGSSYGQSLAAGGSNQWENQVNVNIGYYF</sequence>
<dbReference type="RefSeq" id="WP_016164417.1">
    <property type="nucleotide sequence ID" value="NZ_JAKZGC010000030.1"/>
</dbReference>
<accession>R9AW30</accession>
<protein>
    <submittedName>
        <fullName evidence="1">Uncharacterized protein</fullName>
    </submittedName>
</protein>